<evidence type="ECO:0000256" key="6">
    <source>
        <dbReference type="SAM" id="MobiDB-lite"/>
    </source>
</evidence>
<keyword evidence="4 7" id="KW-0732">Signal</keyword>
<sequence>MTRLTLTSIVLATMFALSMAESACEKNVKIVTQGDLDAIKSCTIFKGVITIDTAPVAHLKMEGIQQLTGDLIMSGNVDMVSFSAPNLQKVDGHVKIINHTILNKLEFPLLTEINGFHLAVLPALENIGFPAGLTKVNSIRIEDTRAPSIDGFKPETVESFTLLSNKHMKSFDFTSVKDVTGDMLLLDSNFIYFGEFKAEQLGSIKTGTFLNVAELQMPALTLVKSDISFHENEFTSLTMDKLERIGGTVTIANNNKLTETSFKSLAVVNGALSIGNNTQLTSIDGFPVLSEIHGMADLAGGFAEYKLPALQDVRGGMRLQTTSNKVGCSDLERKLKGENIVKGDTWSCSASMQESNMVPTVGQSPSVPKSGASGGTSGSTGGGSSGSSGSGGENMQASGASKVVVQGSSLLALAVGFVYTLGL</sequence>
<evidence type="ECO:0000313" key="8">
    <source>
        <dbReference type="EMBL" id="GAA5817324.1"/>
    </source>
</evidence>
<dbReference type="InterPro" id="IPR051648">
    <property type="entry name" value="CWI-Assembly_Regulator"/>
</dbReference>
<evidence type="ECO:0000256" key="1">
    <source>
        <dbReference type="ARBA" id="ARBA00004191"/>
    </source>
</evidence>
<evidence type="ECO:0000256" key="2">
    <source>
        <dbReference type="ARBA" id="ARBA00022512"/>
    </source>
</evidence>
<keyword evidence="3" id="KW-0964">Secreted</keyword>
<dbReference type="Proteomes" id="UP001473302">
    <property type="component" value="Unassembled WGS sequence"/>
</dbReference>
<dbReference type="EMBL" id="BAABUK010000040">
    <property type="protein sequence ID" value="GAA5817324.1"/>
    <property type="molecule type" value="Genomic_DNA"/>
</dbReference>
<keyword evidence="9" id="KW-1185">Reference proteome</keyword>
<dbReference type="InterPro" id="IPR036941">
    <property type="entry name" value="Rcpt_L-dom_sf"/>
</dbReference>
<reference evidence="8 9" key="1">
    <citation type="submission" date="2024-04" db="EMBL/GenBank/DDBJ databases">
        <title>genome sequences of Mucor flavus KT1a and Helicostylum pulchrum KT1b strains isolated from the surface of a dry-aged beef.</title>
        <authorList>
            <person name="Toyotome T."/>
            <person name="Hosono M."/>
            <person name="Torimaru M."/>
            <person name="Fukuda K."/>
            <person name="Mikami N."/>
        </authorList>
    </citation>
    <scope>NUCLEOTIDE SEQUENCE [LARGE SCALE GENOMIC DNA]</scope>
    <source>
        <strain evidence="8 9">KT1a</strain>
    </source>
</reference>
<organism evidence="8 9">
    <name type="scientific">Mucor flavus</name>
    <dbReference type="NCBI Taxonomy" id="439312"/>
    <lineage>
        <taxon>Eukaryota</taxon>
        <taxon>Fungi</taxon>
        <taxon>Fungi incertae sedis</taxon>
        <taxon>Mucoromycota</taxon>
        <taxon>Mucoromycotina</taxon>
        <taxon>Mucoromycetes</taxon>
        <taxon>Mucorales</taxon>
        <taxon>Mucorineae</taxon>
        <taxon>Mucoraceae</taxon>
        <taxon>Mucor</taxon>
    </lineage>
</organism>
<name>A0ABP9ZDX0_9FUNG</name>
<evidence type="ECO:0000256" key="3">
    <source>
        <dbReference type="ARBA" id="ARBA00022525"/>
    </source>
</evidence>
<feature type="compositionally biased region" description="Gly residues" evidence="6">
    <location>
        <begin position="372"/>
        <end position="392"/>
    </location>
</feature>
<evidence type="ECO:0000256" key="4">
    <source>
        <dbReference type="ARBA" id="ARBA00022729"/>
    </source>
</evidence>
<dbReference type="SUPFAM" id="SSF52058">
    <property type="entry name" value="L domain-like"/>
    <property type="match status" value="2"/>
</dbReference>
<protein>
    <submittedName>
        <fullName evidence="8">Uncharacterized protein</fullName>
    </submittedName>
</protein>
<evidence type="ECO:0000256" key="7">
    <source>
        <dbReference type="SAM" id="SignalP"/>
    </source>
</evidence>
<keyword evidence="2" id="KW-0134">Cell wall</keyword>
<dbReference type="PANTHER" id="PTHR31018:SF3">
    <property type="entry name" value="RECEPTOR PROTEIN-TYROSINE KINASE"/>
    <property type="match status" value="1"/>
</dbReference>
<accession>A0ABP9ZDX0</accession>
<feature type="chain" id="PRO_5047006079" evidence="7">
    <location>
        <begin position="21"/>
        <end position="423"/>
    </location>
</feature>
<feature type="signal peptide" evidence="7">
    <location>
        <begin position="1"/>
        <end position="20"/>
    </location>
</feature>
<comment type="caution">
    <text evidence="8">The sequence shown here is derived from an EMBL/GenBank/DDBJ whole genome shotgun (WGS) entry which is preliminary data.</text>
</comment>
<evidence type="ECO:0000313" key="9">
    <source>
        <dbReference type="Proteomes" id="UP001473302"/>
    </source>
</evidence>
<dbReference type="Gene3D" id="3.80.20.20">
    <property type="entry name" value="Receptor L-domain"/>
    <property type="match status" value="2"/>
</dbReference>
<comment type="subcellular location">
    <subcellularLocation>
        <location evidence="1">Secreted</location>
        <location evidence="1">Cell wall</location>
    </subcellularLocation>
</comment>
<dbReference type="PANTHER" id="PTHR31018">
    <property type="entry name" value="SPORULATION-SPECIFIC PROTEIN-RELATED"/>
    <property type="match status" value="1"/>
</dbReference>
<feature type="region of interest" description="Disordered" evidence="6">
    <location>
        <begin position="355"/>
        <end position="396"/>
    </location>
</feature>
<evidence type="ECO:0000256" key="5">
    <source>
        <dbReference type="ARBA" id="ARBA00023180"/>
    </source>
</evidence>
<proteinExistence type="predicted"/>
<keyword evidence="5" id="KW-0325">Glycoprotein</keyword>
<feature type="compositionally biased region" description="Polar residues" evidence="6">
    <location>
        <begin position="355"/>
        <end position="367"/>
    </location>
</feature>
<gene>
    <name evidence="8" type="ORF">MFLAVUS_010868</name>
</gene>